<accession>A0ABW3HX31</accession>
<organism evidence="3 4">
    <name type="scientific">Paenibacillus chungangensis</name>
    <dbReference type="NCBI Taxonomy" id="696535"/>
    <lineage>
        <taxon>Bacteria</taxon>
        <taxon>Bacillati</taxon>
        <taxon>Bacillota</taxon>
        <taxon>Bacilli</taxon>
        <taxon>Bacillales</taxon>
        <taxon>Paenibacillaceae</taxon>
        <taxon>Paenibacillus</taxon>
    </lineage>
</organism>
<comment type="caution">
    <text evidence="3">The sequence shown here is derived from an EMBL/GenBank/DDBJ whole genome shotgun (WGS) entry which is preliminary data.</text>
</comment>
<keyword evidence="2" id="KW-0812">Transmembrane</keyword>
<gene>
    <name evidence="3" type="ORF">ACFQ2I_22430</name>
</gene>
<dbReference type="RefSeq" id="WP_377568298.1">
    <property type="nucleotide sequence ID" value="NZ_JBHTJZ010000071.1"/>
</dbReference>
<dbReference type="Pfam" id="PF06103">
    <property type="entry name" value="DUF948"/>
    <property type="match status" value="1"/>
</dbReference>
<keyword evidence="4" id="KW-1185">Reference proteome</keyword>
<dbReference type="Proteomes" id="UP001596989">
    <property type="component" value="Unassembled WGS sequence"/>
</dbReference>
<evidence type="ECO:0000313" key="4">
    <source>
        <dbReference type="Proteomes" id="UP001596989"/>
    </source>
</evidence>
<feature type="compositionally biased region" description="Basic and acidic residues" evidence="1">
    <location>
        <begin position="106"/>
        <end position="116"/>
    </location>
</feature>
<evidence type="ECO:0000256" key="1">
    <source>
        <dbReference type="SAM" id="MobiDB-lite"/>
    </source>
</evidence>
<feature type="transmembrane region" description="Helical" evidence="2">
    <location>
        <begin position="6"/>
        <end position="24"/>
    </location>
</feature>
<keyword evidence="2" id="KW-1133">Transmembrane helix</keyword>
<dbReference type="EMBL" id="JBHTJZ010000071">
    <property type="protein sequence ID" value="MFD0962102.1"/>
    <property type="molecule type" value="Genomic_DNA"/>
</dbReference>
<dbReference type="InterPro" id="IPR009293">
    <property type="entry name" value="UPF0478"/>
</dbReference>
<name>A0ABW3HX31_9BACL</name>
<keyword evidence="2" id="KW-0472">Membrane</keyword>
<reference evidence="4" key="1">
    <citation type="journal article" date="2019" name="Int. J. Syst. Evol. Microbiol.">
        <title>The Global Catalogue of Microorganisms (GCM) 10K type strain sequencing project: providing services to taxonomists for standard genome sequencing and annotation.</title>
        <authorList>
            <consortium name="The Broad Institute Genomics Platform"/>
            <consortium name="The Broad Institute Genome Sequencing Center for Infectious Disease"/>
            <person name="Wu L."/>
            <person name="Ma J."/>
        </authorList>
    </citation>
    <scope>NUCLEOTIDE SEQUENCE [LARGE SCALE GENOMIC DNA]</scope>
    <source>
        <strain evidence="4">CCUG 59129</strain>
    </source>
</reference>
<evidence type="ECO:0000256" key="2">
    <source>
        <dbReference type="SAM" id="Phobius"/>
    </source>
</evidence>
<sequence>MNTIVLISAVIVALAVVIVLIAAFRMFRLAGLMMQEGQRAIQQMRQEMMLLTAEARDVVGTASGVARQAEQKLKELDGVFATIKIMGDTAHSVSLSLQQSAAARTPESRERPESSKFSRVSRIARTAAAVMRIWKI</sequence>
<proteinExistence type="predicted"/>
<feature type="region of interest" description="Disordered" evidence="1">
    <location>
        <begin position="97"/>
        <end position="118"/>
    </location>
</feature>
<evidence type="ECO:0000313" key="3">
    <source>
        <dbReference type="EMBL" id="MFD0962102.1"/>
    </source>
</evidence>
<protein>
    <submittedName>
        <fullName evidence="3">DUF948 domain-containing protein</fullName>
    </submittedName>
</protein>